<gene>
    <name evidence="2" type="ORF">EYC84_006055</name>
</gene>
<proteinExistence type="predicted"/>
<evidence type="ECO:0000256" key="1">
    <source>
        <dbReference type="SAM" id="SignalP"/>
    </source>
</evidence>
<dbReference type="OrthoDB" id="10437533at2759"/>
<dbReference type="VEuPathDB" id="FungiDB:MFRU_050g00070"/>
<dbReference type="EMBL" id="VICG01000001">
    <property type="protein sequence ID" value="KAA8575890.1"/>
    <property type="molecule type" value="Genomic_DNA"/>
</dbReference>
<evidence type="ECO:0008006" key="4">
    <source>
        <dbReference type="Google" id="ProtNLM"/>
    </source>
</evidence>
<accession>A0A5M9K4P4</accession>
<keyword evidence="3" id="KW-1185">Reference proteome</keyword>
<evidence type="ECO:0000313" key="3">
    <source>
        <dbReference type="Proteomes" id="UP000322873"/>
    </source>
</evidence>
<feature type="signal peptide" evidence="1">
    <location>
        <begin position="1"/>
        <end position="20"/>
    </location>
</feature>
<protein>
    <recommendedName>
        <fullName evidence="4">Protein BIG1</fullName>
    </recommendedName>
</protein>
<keyword evidence="1" id="KW-0732">Signal</keyword>
<dbReference type="Proteomes" id="UP000322873">
    <property type="component" value="Unassembled WGS sequence"/>
</dbReference>
<feature type="chain" id="PRO_5024270023" description="Protein BIG1" evidence="1">
    <location>
        <begin position="21"/>
        <end position="209"/>
    </location>
</feature>
<reference evidence="2 3" key="1">
    <citation type="submission" date="2019-06" db="EMBL/GenBank/DDBJ databases">
        <title>Genome Sequence of the Brown Rot Fungal Pathogen Monilinia fructicola.</title>
        <authorList>
            <person name="De Miccolis Angelini R.M."/>
            <person name="Landi L."/>
            <person name="Abate D."/>
            <person name="Pollastro S."/>
            <person name="Romanazzi G."/>
            <person name="Faretra F."/>
        </authorList>
    </citation>
    <scope>NUCLEOTIDE SEQUENCE [LARGE SCALE GENOMIC DNA]</scope>
    <source>
        <strain evidence="2 3">Mfrc123</strain>
    </source>
</reference>
<comment type="caution">
    <text evidence="2">The sequence shown here is derived from an EMBL/GenBank/DDBJ whole genome shotgun (WGS) entry which is preliminary data.</text>
</comment>
<organism evidence="2 3">
    <name type="scientific">Monilinia fructicola</name>
    <name type="common">Brown rot fungus</name>
    <name type="synonym">Ciboria fructicola</name>
    <dbReference type="NCBI Taxonomy" id="38448"/>
    <lineage>
        <taxon>Eukaryota</taxon>
        <taxon>Fungi</taxon>
        <taxon>Dikarya</taxon>
        <taxon>Ascomycota</taxon>
        <taxon>Pezizomycotina</taxon>
        <taxon>Leotiomycetes</taxon>
        <taxon>Helotiales</taxon>
        <taxon>Sclerotiniaceae</taxon>
        <taxon>Monilinia</taxon>
    </lineage>
</organism>
<evidence type="ECO:0000313" key="2">
    <source>
        <dbReference type="EMBL" id="KAA8575890.1"/>
    </source>
</evidence>
<dbReference type="AlphaFoldDB" id="A0A5M9K4P4"/>
<sequence length="209" mass="22135">MRFSHSLVLLFAFSHRGVFALPQLRTIETTITAIITAREESSITLYAPATTPEPLLPRGNYLASELAEIQSKITKACSPATTSSGWQIYACDNAVISSLDADVKQFYDTTTGTTTKFSTVTVVPIEATRARRRNDLTLGNTLSTLEGLSSSVNLGAILPSSNPTPDSISPDVTLFVPQAVTLVVPATATALQDLAPLASGDSVGDGFQE</sequence>
<name>A0A5M9K4P4_MONFR</name>